<dbReference type="CDD" id="cd06530">
    <property type="entry name" value="S26_SPase_I"/>
    <property type="match status" value="1"/>
</dbReference>
<keyword evidence="7" id="KW-0812">Transmembrane</keyword>
<comment type="similarity">
    <text evidence="3">Belongs to the peptidase S26B family.</text>
</comment>
<dbReference type="GO" id="GO:0005787">
    <property type="term" value="C:signal peptidase complex"/>
    <property type="evidence" value="ECO:0007669"/>
    <property type="project" value="TreeGrafter"/>
</dbReference>
<keyword evidence="13" id="KW-1185">Reference proteome</keyword>
<accession>A0A1V9Y464</accession>
<evidence type="ECO:0000256" key="9">
    <source>
        <dbReference type="ARBA" id="ARBA00022989"/>
    </source>
</evidence>
<gene>
    <name evidence="12" type="ORF">THRCLA_23473</name>
</gene>
<keyword evidence="10" id="KW-0472">Membrane</keyword>
<dbReference type="GO" id="GO:0009003">
    <property type="term" value="F:signal peptidase activity"/>
    <property type="evidence" value="ECO:0007669"/>
    <property type="project" value="UniProtKB-EC"/>
</dbReference>
<dbReference type="STRING" id="74557.A0A1V9Y464"/>
<dbReference type="InterPro" id="IPR019758">
    <property type="entry name" value="Pept_S26A_signal_pept_1_CS"/>
</dbReference>
<proteinExistence type="inferred from homology"/>
<keyword evidence="9" id="KW-1133">Transmembrane helix</keyword>
<evidence type="ECO:0000313" key="12">
    <source>
        <dbReference type="EMBL" id="OQR80502.1"/>
    </source>
</evidence>
<dbReference type="PANTHER" id="PTHR10806">
    <property type="entry name" value="SIGNAL PEPTIDASE COMPLEX CATALYTIC SUBUNIT SEC11"/>
    <property type="match status" value="1"/>
</dbReference>
<evidence type="ECO:0000256" key="6">
    <source>
        <dbReference type="ARBA" id="ARBA00021755"/>
    </source>
</evidence>
<keyword evidence="8" id="KW-0378">Hydrolase</keyword>
<evidence type="ECO:0000256" key="10">
    <source>
        <dbReference type="ARBA" id="ARBA00023136"/>
    </source>
</evidence>
<comment type="catalytic activity">
    <reaction evidence="1">
        <text>Cleavage of hydrophobic, N-terminal signal or leader sequences from secreted and periplasmic proteins.</text>
        <dbReference type="EC" id="3.4.21.89"/>
    </reaction>
</comment>
<dbReference type="OrthoDB" id="10257561at2759"/>
<evidence type="ECO:0000313" key="13">
    <source>
        <dbReference type="Proteomes" id="UP000243217"/>
    </source>
</evidence>
<dbReference type="NCBIfam" id="TIGR02228">
    <property type="entry name" value="sigpep_I_arch"/>
    <property type="match status" value="1"/>
</dbReference>
<evidence type="ECO:0000256" key="11">
    <source>
        <dbReference type="ARBA" id="ARBA00045533"/>
    </source>
</evidence>
<evidence type="ECO:0000256" key="7">
    <source>
        <dbReference type="ARBA" id="ARBA00022692"/>
    </source>
</evidence>
<dbReference type="GO" id="GO:0006465">
    <property type="term" value="P:signal peptide processing"/>
    <property type="evidence" value="ECO:0007669"/>
    <property type="project" value="InterPro"/>
</dbReference>
<dbReference type="InterPro" id="IPR036286">
    <property type="entry name" value="LexA/Signal_pep-like_sf"/>
</dbReference>
<dbReference type="PROSITE" id="PS00761">
    <property type="entry name" value="SPASE_I_3"/>
    <property type="match status" value="1"/>
</dbReference>
<dbReference type="InterPro" id="IPR001733">
    <property type="entry name" value="Peptidase_S26B"/>
</dbReference>
<protein>
    <recommendedName>
        <fullName evidence="5">Signal peptidase complex catalytic subunit SEC11</fullName>
        <ecNumber evidence="4">3.4.21.89</ecNumber>
    </recommendedName>
    <alternativeName>
        <fullName evidence="6">Signal peptidase complex catalytic subunit sec11</fullName>
    </alternativeName>
</protein>
<organism evidence="12 13">
    <name type="scientific">Thraustotheca clavata</name>
    <dbReference type="NCBI Taxonomy" id="74557"/>
    <lineage>
        <taxon>Eukaryota</taxon>
        <taxon>Sar</taxon>
        <taxon>Stramenopiles</taxon>
        <taxon>Oomycota</taxon>
        <taxon>Saprolegniomycetes</taxon>
        <taxon>Saprolegniales</taxon>
        <taxon>Achlyaceae</taxon>
        <taxon>Thraustotheca</taxon>
    </lineage>
</organism>
<evidence type="ECO:0000256" key="4">
    <source>
        <dbReference type="ARBA" id="ARBA00013208"/>
    </source>
</evidence>
<evidence type="ECO:0000256" key="3">
    <source>
        <dbReference type="ARBA" id="ARBA00011035"/>
    </source>
</evidence>
<evidence type="ECO:0000256" key="1">
    <source>
        <dbReference type="ARBA" id="ARBA00000677"/>
    </source>
</evidence>
<evidence type="ECO:0000256" key="2">
    <source>
        <dbReference type="ARBA" id="ARBA00004648"/>
    </source>
</evidence>
<evidence type="ECO:0000256" key="8">
    <source>
        <dbReference type="ARBA" id="ARBA00022801"/>
    </source>
</evidence>
<comment type="function">
    <text evidence="11">Catalytic component of the signal peptidase complex (SPC) which catalyzes the cleavage of N-terminal signal sequences from nascent proteins as they are translocated into the lumen of the endoplasmic reticulum. Specifically cleaves N-terminal signal peptides that contain a hydrophobic alpha-helix (h-region) shorter than 18-20 amino acids.</text>
</comment>
<dbReference type="InterPro" id="IPR019533">
    <property type="entry name" value="Peptidase_S26"/>
</dbReference>
<dbReference type="SUPFAM" id="SSF51306">
    <property type="entry name" value="LexA/Signal peptidase"/>
    <property type="match status" value="1"/>
</dbReference>
<name>A0A1V9Y464_9STRA</name>
<dbReference type="EC" id="3.4.21.89" evidence="4"/>
<dbReference type="GO" id="GO:0004252">
    <property type="term" value="F:serine-type endopeptidase activity"/>
    <property type="evidence" value="ECO:0007669"/>
    <property type="project" value="InterPro"/>
</dbReference>
<dbReference type="Proteomes" id="UP000243217">
    <property type="component" value="Unassembled WGS sequence"/>
</dbReference>
<dbReference type="AlphaFoldDB" id="A0A1V9Y464"/>
<sequence length="123" mass="13978">MEPAFQRGDILFLDNNKLNFEIGDIIVYKIKDREIPIVHRILKVHTRKNDGVKFYLTKGDNNNVDDRGLYAPGQLWLQRSDIVGIARASVPYVGMATILMNDYPALKVLAVGLMAIMAFTQRE</sequence>
<reference evidence="12 13" key="1">
    <citation type="journal article" date="2014" name="Genome Biol. Evol.">
        <title>The secreted proteins of Achlya hypogyna and Thraustotheca clavata identify the ancestral oomycete secretome and reveal gene acquisitions by horizontal gene transfer.</title>
        <authorList>
            <person name="Misner I."/>
            <person name="Blouin N."/>
            <person name="Leonard G."/>
            <person name="Richards T.A."/>
            <person name="Lane C.E."/>
        </authorList>
    </citation>
    <scope>NUCLEOTIDE SEQUENCE [LARGE SCALE GENOMIC DNA]</scope>
    <source>
        <strain evidence="12 13">ATCC 34112</strain>
    </source>
</reference>
<dbReference type="PANTHER" id="PTHR10806:SF6">
    <property type="entry name" value="SIGNAL PEPTIDASE COMPLEX CATALYTIC SUBUNIT SEC11"/>
    <property type="match status" value="1"/>
</dbReference>
<evidence type="ECO:0000256" key="5">
    <source>
        <dbReference type="ARBA" id="ARBA00019685"/>
    </source>
</evidence>
<comment type="subcellular location">
    <subcellularLocation>
        <location evidence="2">Endoplasmic reticulum membrane</location>
        <topology evidence="2">Single-pass type II membrane protein</topology>
    </subcellularLocation>
</comment>
<dbReference type="EMBL" id="JNBS01005226">
    <property type="protein sequence ID" value="OQR80502.1"/>
    <property type="molecule type" value="Genomic_DNA"/>
</dbReference>
<comment type="caution">
    <text evidence="12">The sequence shown here is derived from an EMBL/GenBank/DDBJ whole genome shotgun (WGS) entry which is preliminary data.</text>
</comment>